<dbReference type="PATRIC" id="fig|1227262.3.peg.937"/>
<evidence type="ECO:0000313" key="4">
    <source>
        <dbReference type="Proteomes" id="UP000016498"/>
    </source>
</evidence>
<organism evidence="3 4">
    <name type="scientific">Actinomyces johnsonii F0510</name>
    <dbReference type="NCBI Taxonomy" id="1227262"/>
    <lineage>
        <taxon>Bacteria</taxon>
        <taxon>Bacillati</taxon>
        <taxon>Actinomycetota</taxon>
        <taxon>Actinomycetes</taxon>
        <taxon>Actinomycetales</taxon>
        <taxon>Actinomycetaceae</taxon>
        <taxon>Actinomyces</taxon>
    </lineage>
</organism>
<dbReference type="PANTHER" id="PTHR34219">
    <property type="entry name" value="IRON-REGULATED INNER MEMBRANE PROTEIN-RELATED"/>
    <property type="match status" value="1"/>
</dbReference>
<keyword evidence="2" id="KW-0472">Membrane</keyword>
<feature type="region of interest" description="Disordered" evidence="1">
    <location>
        <begin position="247"/>
        <end position="270"/>
    </location>
</feature>
<feature type="compositionally biased region" description="Polar residues" evidence="1">
    <location>
        <begin position="327"/>
        <end position="337"/>
    </location>
</feature>
<sequence>MQPTTDSLPSQPSRVSRAMALARRWLSAAAGLILLAMTLSGAVSPYQGEVMRSLKPAAHSRAPVPDRVSLPQAIETIEIDHPGESVVSASRIDDVIEVKTKQTAYTVDPSSGEEIAQVAGPRSWFATLDNLHRCLLSCQGPGHVRWMSREIPHTRWWGEHRGLSVGGLVVAASSVILLVLTVSGLRVWWPLQRYRRTALSPSWRSRRLSRNTDLFKAAGLVMLPLLFLWGYYASAFGLHPIRQTPPTSVTAPEALPGRSGTGQDRDIGPRRAVAAAQEAHGGEPIALFLPEPGDPSSTYTVWLCQGAPGTYGRALGSISVSVDPDTGRTNTGRTAVSSAPGREPSARAG</sequence>
<dbReference type="RefSeq" id="WP_021605826.1">
    <property type="nucleotide sequence ID" value="NZ_KE951614.1"/>
</dbReference>
<dbReference type="OrthoDB" id="3829465at2"/>
<reference evidence="3 4" key="1">
    <citation type="submission" date="2013-06" db="EMBL/GenBank/DDBJ databases">
        <authorList>
            <person name="Weinstock G."/>
            <person name="Sodergren E."/>
            <person name="Lobos E.A."/>
            <person name="Fulton L."/>
            <person name="Fulton R."/>
            <person name="Courtney L."/>
            <person name="Fronick C."/>
            <person name="O'Laughlin M."/>
            <person name="Godfrey J."/>
            <person name="Wilson R.M."/>
            <person name="Miner T."/>
            <person name="Farmer C."/>
            <person name="Delehaunty K."/>
            <person name="Cordes M."/>
            <person name="Minx P."/>
            <person name="Tomlinson C."/>
            <person name="Chen J."/>
            <person name="Wollam A."/>
            <person name="Pepin K.H."/>
            <person name="Bhonagiri V."/>
            <person name="Zhang X."/>
            <person name="Warren W."/>
            <person name="Mitreva M."/>
            <person name="Mardis E.R."/>
            <person name="Wilson R.K."/>
        </authorList>
    </citation>
    <scope>NUCLEOTIDE SEQUENCE [LARGE SCALE GENOMIC DNA]</scope>
    <source>
        <strain evidence="3 4">F0510</strain>
    </source>
</reference>
<dbReference type="AlphaFoldDB" id="U1RQD0"/>
<dbReference type="Proteomes" id="UP000016498">
    <property type="component" value="Unassembled WGS sequence"/>
</dbReference>
<gene>
    <name evidence="3" type="ORF">HMPREF1549_01137</name>
</gene>
<keyword evidence="2" id="KW-0812">Transmembrane</keyword>
<accession>U1RQD0</accession>
<dbReference type="EMBL" id="AWSD01000105">
    <property type="protein sequence ID" value="ERH20657.1"/>
    <property type="molecule type" value="Genomic_DNA"/>
</dbReference>
<evidence type="ECO:0000313" key="3">
    <source>
        <dbReference type="EMBL" id="ERH20657.1"/>
    </source>
</evidence>
<dbReference type="Pfam" id="PF03929">
    <property type="entry name" value="PepSY_TM"/>
    <property type="match status" value="1"/>
</dbReference>
<evidence type="ECO:0008006" key="5">
    <source>
        <dbReference type="Google" id="ProtNLM"/>
    </source>
</evidence>
<feature type="transmembrane region" description="Helical" evidence="2">
    <location>
        <begin position="214"/>
        <end position="232"/>
    </location>
</feature>
<name>U1RQD0_9ACTO</name>
<comment type="caution">
    <text evidence="3">The sequence shown here is derived from an EMBL/GenBank/DDBJ whole genome shotgun (WGS) entry which is preliminary data.</text>
</comment>
<proteinExistence type="predicted"/>
<dbReference type="HOGENOM" id="CLU_805692_0_0_11"/>
<evidence type="ECO:0000256" key="1">
    <source>
        <dbReference type="SAM" id="MobiDB-lite"/>
    </source>
</evidence>
<dbReference type="InterPro" id="IPR005625">
    <property type="entry name" value="PepSY-ass_TM"/>
</dbReference>
<keyword evidence="2" id="KW-1133">Transmembrane helix</keyword>
<feature type="transmembrane region" description="Helical" evidence="2">
    <location>
        <begin position="165"/>
        <end position="189"/>
    </location>
</feature>
<evidence type="ECO:0000256" key="2">
    <source>
        <dbReference type="SAM" id="Phobius"/>
    </source>
</evidence>
<feature type="region of interest" description="Disordered" evidence="1">
    <location>
        <begin position="321"/>
        <end position="349"/>
    </location>
</feature>
<protein>
    <recommendedName>
        <fullName evidence="5">PepSY domain protein</fullName>
    </recommendedName>
</protein>